<gene>
    <name evidence="2" type="ORF">ISF6_2391</name>
</gene>
<name>A0A0K8P1P1_PISS1</name>
<accession>A0A0K8P1P1</accession>
<dbReference type="AlphaFoldDB" id="A0A0K8P1P1"/>
<dbReference type="RefSeq" id="WP_054020546.1">
    <property type="nucleotide sequence ID" value="NZ_BBYR01000037.1"/>
</dbReference>
<protein>
    <submittedName>
        <fullName evidence="2">Uncharacterized protein</fullName>
    </submittedName>
</protein>
<keyword evidence="3" id="KW-1185">Reference proteome</keyword>
<feature type="compositionally biased region" description="Low complexity" evidence="1">
    <location>
        <begin position="102"/>
        <end position="120"/>
    </location>
</feature>
<reference evidence="2 3" key="2">
    <citation type="journal article" date="2016" name="Science">
        <title>A bacterium that degrades and assimilates poly(ethylene terephthalate).</title>
        <authorList>
            <person name="Yoshida S."/>
            <person name="Hiraga K."/>
            <person name="Takehana T."/>
            <person name="Taniguchi I."/>
            <person name="Yamaji H."/>
            <person name="Maeda Y."/>
            <person name="Toyohara K."/>
            <person name="Miyamoto K."/>
            <person name="Kimura Y."/>
            <person name="Oda K."/>
        </authorList>
    </citation>
    <scope>NUCLEOTIDE SEQUENCE [LARGE SCALE GENOMIC DNA]</scope>
    <source>
        <strain evidence="3">NBRC 110686 / TISTR 2288 / 201-F6</strain>
    </source>
</reference>
<feature type="region of interest" description="Disordered" evidence="1">
    <location>
        <begin position="1"/>
        <end position="21"/>
    </location>
</feature>
<proteinExistence type="predicted"/>
<feature type="region of interest" description="Disordered" evidence="1">
    <location>
        <begin position="63"/>
        <end position="127"/>
    </location>
</feature>
<dbReference type="EMBL" id="BBYR01000037">
    <property type="protein sequence ID" value="GAP36551.1"/>
    <property type="molecule type" value="Genomic_DNA"/>
</dbReference>
<comment type="caution">
    <text evidence="2">The sequence shown here is derived from an EMBL/GenBank/DDBJ whole genome shotgun (WGS) entry which is preliminary data.</text>
</comment>
<evidence type="ECO:0000256" key="1">
    <source>
        <dbReference type="SAM" id="MobiDB-lite"/>
    </source>
</evidence>
<evidence type="ECO:0000313" key="2">
    <source>
        <dbReference type="EMBL" id="GAP36551.1"/>
    </source>
</evidence>
<dbReference type="STRING" id="1547922.ISF6_2391"/>
<dbReference type="Proteomes" id="UP000037660">
    <property type="component" value="Unassembled WGS sequence"/>
</dbReference>
<organism evidence="2 3">
    <name type="scientific">Piscinibacter sakaiensis</name>
    <name type="common">Ideonella sakaiensis</name>
    <dbReference type="NCBI Taxonomy" id="1547922"/>
    <lineage>
        <taxon>Bacteria</taxon>
        <taxon>Pseudomonadati</taxon>
        <taxon>Pseudomonadota</taxon>
        <taxon>Betaproteobacteria</taxon>
        <taxon>Burkholderiales</taxon>
        <taxon>Sphaerotilaceae</taxon>
        <taxon>Piscinibacter</taxon>
    </lineage>
</organism>
<sequence>MISARRKKNPGKLPGLARPILPSESPRQAWIDFLQDCLPFLRRPPHLQQAYRRIGRRLAEAPLHRQVVPRGSASGFADTVPGSAAGAEALEVPTPPGPPPLADAGPARAAAESPARPISARDAPAAD</sequence>
<reference evidence="3" key="1">
    <citation type="submission" date="2015-07" db="EMBL/GenBank/DDBJ databases">
        <title>Discovery of a poly(ethylene terephthalate assimilation.</title>
        <authorList>
            <person name="Yoshida S."/>
            <person name="Hiraga K."/>
            <person name="Takehana T."/>
            <person name="Taniguchi I."/>
            <person name="Yamaji H."/>
            <person name="Maeda Y."/>
            <person name="Toyohara K."/>
            <person name="Miyamoto K."/>
            <person name="Kimura Y."/>
            <person name="Oda K."/>
        </authorList>
    </citation>
    <scope>NUCLEOTIDE SEQUENCE [LARGE SCALE GENOMIC DNA]</scope>
    <source>
        <strain evidence="3">NBRC 110686 / TISTR 2288 / 201-F6</strain>
    </source>
</reference>
<evidence type="ECO:0000313" key="3">
    <source>
        <dbReference type="Proteomes" id="UP000037660"/>
    </source>
</evidence>
<feature type="compositionally biased region" description="Basic residues" evidence="1">
    <location>
        <begin position="1"/>
        <end position="10"/>
    </location>
</feature>